<evidence type="ECO:0000313" key="2">
    <source>
        <dbReference type="Proteomes" id="UP000087171"/>
    </source>
</evidence>
<dbReference type="RefSeq" id="XP_012572126.1">
    <property type="nucleotide sequence ID" value="XM_012716672.1"/>
</dbReference>
<sequence>MDSDSENIISPTMASETPILSPPPPVTANDTYQHDMFDPYFMHPSDNPSVTLNKLGFVNGSLPRPSDIDRLSIAWDRCNTMLMSWMTNSSESDAPSVMWMDYVAEIWSELRERYHQGDVFRVSDLQEEIYGIRQGDSSITSY</sequence>
<dbReference type="OrthoDB" id="5544992at2759"/>
<proteinExistence type="predicted"/>
<dbReference type="Proteomes" id="UP000087171">
    <property type="component" value="Chromosome Ca6"/>
</dbReference>
<evidence type="ECO:0000313" key="3">
    <source>
        <dbReference type="RefSeq" id="XP_012572126.1"/>
    </source>
</evidence>
<dbReference type="PANTHER" id="PTHR37610">
    <property type="entry name" value="CCHC-TYPE DOMAIN-CONTAINING PROTEIN"/>
    <property type="match status" value="1"/>
</dbReference>
<feature type="region of interest" description="Disordered" evidence="1">
    <location>
        <begin position="1"/>
        <end position="28"/>
    </location>
</feature>
<dbReference type="PANTHER" id="PTHR37610:SF55">
    <property type="entry name" value="RETROTRANSPOSON COPIA-LIKE N-TERMINAL DOMAIN-CONTAINING PROTEIN"/>
    <property type="match status" value="1"/>
</dbReference>
<protein>
    <submittedName>
        <fullName evidence="3">Uncharacterized protein LOC105852237</fullName>
    </submittedName>
</protein>
<gene>
    <name evidence="3" type="primary">LOC105852237</name>
</gene>
<organism evidence="2 3">
    <name type="scientific">Cicer arietinum</name>
    <name type="common">Chickpea</name>
    <name type="synonym">Garbanzo</name>
    <dbReference type="NCBI Taxonomy" id="3827"/>
    <lineage>
        <taxon>Eukaryota</taxon>
        <taxon>Viridiplantae</taxon>
        <taxon>Streptophyta</taxon>
        <taxon>Embryophyta</taxon>
        <taxon>Tracheophyta</taxon>
        <taxon>Spermatophyta</taxon>
        <taxon>Magnoliopsida</taxon>
        <taxon>eudicotyledons</taxon>
        <taxon>Gunneridae</taxon>
        <taxon>Pentapetalae</taxon>
        <taxon>rosids</taxon>
        <taxon>fabids</taxon>
        <taxon>Fabales</taxon>
        <taxon>Fabaceae</taxon>
        <taxon>Papilionoideae</taxon>
        <taxon>50 kb inversion clade</taxon>
        <taxon>NPAAA clade</taxon>
        <taxon>Hologalegina</taxon>
        <taxon>IRL clade</taxon>
        <taxon>Cicereae</taxon>
        <taxon>Cicer</taxon>
    </lineage>
</organism>
<reference evidence="3" key="2">
    <citation type="submission" date="2025-08" db="UniProtKB">
        <authorList>
            <consortium name="RefSeq"/>
        </authorList>
    </citation>
    <scope>IDENTIFICATION</scope>
    <source>
        <tissue evidence="3">Etiolated seedlings</tissue>
    </source>
</reference>
<accession>A0A1S3EAX4</accession>
<reference evidence="2" key="1">
    <citation type="journal article" date="2013" name="Nat. Biotechnol.">
        <title>Draft genome sequence of chickpea (Cicer arietinum) provides a resource for trait improvement.</title>
        <authorList>
            <person name="Varshney R.K."/>
            <person name="Song C."/>
            <person name="Saxena R.K."/>
            <person name="Azam S."/>
            <person name="Yu S."/>
            <person name="Sharpe A.G."/>
            <person name="Cannon S."/>
            <person name="Baek J."/>
            <person name="Rosen B.D."/>
            <person name="Tar'an B."/>
            <person name="Millan T."/>
            <person name="Zhang X."/>
            <person name="Ramsay L.D."/>
            <person name="Iwata A."/>
            <person name="Wang Y."/>
            <person name="Nelson W."/>
            <person name="Farmer A.D."/>
            <person name="Gaur P.M."/>
            <person name="Soderlund C."/>
            <person name="Penmetsa R.V."/>
            <person name="Xu C."/>
            <person name="Bharti A.K."/>
            <person name="He W."/>
            <person name="Winter P."/>
            <person name="Zhao S."/>
            <person name="Hane J.K."/>
            <person name="Carrasquilla-Garcia N."/>
            <person name="Condie J.A."/>
            <person name="Upadhyaya H.D."/>
            <person name="Luo M.C."/>
            <person name="Thudi M."/>
            <person name="Gowda C.L."/>
            <person name="Singh N.P."/>
            <person name="Lichtenzveig J."/>
            <person name="Gali K.K."/>
            <person name="Rubio J."/>
            <person name="Nadarajan N."/>
            <person name="Dolezel J."/>
            <person name="Bansal K.C."/>
            <person name="Xu X."/>
            <person name="Edwards D."/>
            <person name="Zhang G."/>
            <person name="Kahl G."/>
            <person name="Gil J."/>
            <person name="Singh K.B."/>
            <person name="Datta S.K."/>
            <person name="Jackson S.A."/>
            <person name="Wang J."/>
            <person name="Cook D.R."/>
        </authorList>
    </citation>
    <scope>NUCLEOTIDE SEQUENCE [LARGE SCALE GENOMIC DNA]</scope>
    <source>
        <strain evidence="2">cv. CDC Frontier</strain>
    </source>
</reference>
<evidence type="ECO:0000256" key="1">
    <source>
        <dbReference type="SAM" id="MobiDB-lite"/>
    </source>
</evidence>
<feature type="compositionally biased region" description="Polar residues" evidence="1">
    <location>
        <begin position="1"/>
        <end position="15"/>
    </location>
</feature>
<dbReference type="AlphaFoldDB" id="A0A1S3EAX4"/>
<keyword evidence="2" id="KW-1185">Reference proteome</keyword>
<name>A0A1S3EAX4_CICAR</name>